<dbReference type="PANTHER" id="PTHR30595">
    <property type="entry name" value="GLPR-RELATED TRANSCRIPTIONAL REPRESSOR"/>
    <property type="match status" value="1"/>
</dbReference>
<name>A0A430FDK7_9BIFI</name>
<gene>
    <name evidence="3" type="ORF">D2E23_1172</name>
</gene>
<proteinExistence type="predicted"/>
<evidence type="ECO:0000313" key="3">
    <source>
        <dbReference type="EMBL" id="RSX50881.1"/>
    </source>
</evidence>
<dbReference type="Gene3D" id="3.30.565.60">
    <property type="match status" value="1"/>
</dbReference>
<dbReference type="SUPFAM" id="SSF46785">
    <property type="entry name" value="Winged helix' DNA-binding domain"/>
    <property type="match status" value="1"/>
</dbReference>
<dbReference type="Proteomes" id="UP000288607">
    <property type="component" value="Unassembled WGS sequence"/>
</dbReference>
<feature type="region of interest" description="Disordered" evidence="1">
    <location>
        <begin position="365"/>
        <end position="384"/>
    </location>
</feature>
<comment type="caution">
    <text evidence="3">The sequence shown here is derived from an EMBL/GenBank/DDBJ whole genome shotgun (WGS) entry which is preliminary data.</text>
</comment>
<dbReference type="Gene3D" id="3.30.950.30">
    <property type="entry name" value="Schlafen, AAA domain"/>
    <property type="match status" value="1"/>
</dbReference>
<dbReference type="InterPro" id="IPR011991">
    <property type="entry name" value="ArsR-like_HTH"/>
</dbReference>
<dbReference type="Pfam" id="PF13749">
    <property type="entry name" value="HATPase_c_4"/>
    <property type="match status" value="1"/>
</dbReference>
<evidence type="ECO:0000313" key="4">
    <source>
        <dbReference type="Proteomes" id="UP000288607"/>
    </source>
</evidence>
<organism evidence="3 4">
    <name type="scientific">Bifidobacterium callimiconis</name>
    <dbReference type="NCBI Taxonomy" id="2306973"/>
    <lineage>
        <taxon>Bacteria</taxon>
        <taxon>Bacillati</taxon>
        <taxon>Actinomycetota</taxon>
        <taxon>Actinomycetes</taxon>
        <taxon>Bifidobacteriales</taxon>
        <taxon>Bifidobacteriaceae</taxon>
        <taxon>Bifidobacterium</taxon>
    </lineage>
</organism>
<dbReference type="InterPro" id="IPR038475">
    <property type="entry name" value="RecG_C_sf"/>
</dbReference>
<dbReference type="InterPro" id="IPR036388">
    <property type="entry name" value="WH-like_DNA-bd_sf"/>
</dbReference>
<protein>
    <submittedName>
        <fullName evidence="3">Transcriptional regulator</fullName>
    </submittedName>
</protein>
<sequence>MVESSEGLHTEFKRDWVQGAKRSAVAFANTDGGTIWLGVDDDGRICGVENADESMRQATQAISDGIRPDLMPFVSVESEARDKAVVVAVRVGRGTNRPYYLADKGIRPAGVYVRSGAASIPASESAIVDMLRNTAGDSYEEAVSITQDLTFRSAEHAFHNAGMAFTTASMRTLGMVNADGMFTNLAWLLSDQCTVSIKAAEFTESDKETFLDRQEFSGSLFDQIDQVAAFVNRHNPVSSRTEGLKRVDEYAYTPLTLREALLNMIVHRDYALGAPSLVSVFPDRMEFLNPGGLPDSLTRSDMFNGISCQRNPKLANVFYRLHLVEAYGTGIRRILADYSGEADQPEFNISDHVFRLVLPRRRFAGQGTGDDRSHSDSPQPVNDRERRILDYVEKHGVATRAEVQSLLAVSQATAAKLLRSLMQRDMIVREGNGPATVYRLTE</sequence>
<dbReference type="Pfam" id="PF04326">
    <property type="entry name" value="SLFN_AlbA_2"/>
    <property type="match status" value="1"/>
</dbReference>
<dbReference type="InterPro" id="IPR038461">
    <property type="entry name" value="Schlafen_AlbA_2_dom_sf"/>
</dbReference>
<evidence type="ECO:0000256" key="1">
    <source>
        <dbReference type="SAM" id="MobiDB-lite"/>
    </source>
</evidence>
<reference evidence="3 4" key="1">
    <citation type="submission" date="2018-09" db="EMBL/GenBank/DDBJ databases">
        <title>Characterization of the phylogenetic diversity of five novel species belonging to the genus Bifidobacterium.</title>
        <authorList>
            <person name="Lugli G.A."/>
            <person name="Duranti S."/>
            <person name="Milani C."/>
        </authorList>
    </citation>
    <scope>NUCLEOTIDE SEQUENCE [LARGE SCALE GENOMIC DNA]</scope>
    <source>
        <strain evidence="3 4">2028B</strain>
    </source>
</reference>
<dbReference type="InterPro" id="IPR007421">
    <property type="entry name" value="Schlafen_AlbA_2_dom"/>
</dbReference>
<dbReference type="PANTHER" id="PTHR30595:SF6">
    <property type="entry name" value="SCHLAFEN ALBA-2 DOMAIN-CONTAINING PROTEIN"/>
    <property type="match status" value="1"/>
</dbReference>
<feature type="domain" description="Schlafen AlbA-2" evidence="2">
    <location>
        <begin position="6"/>
        <end position="122"/>
    </location>
</feature>
<accession>A0A430FDK7</accession>
<dbReference type="AlphaFoldDB" id="A0A430FDK7"/>
<dbReference type="InterPro" id="IPR036390">
    <property type="entry name" value="WH_DNA-bd_sf"/>
</dbReference>
<keyword evidence="4" id="KW-1185">Reference proteome</keyword>
<dbReference type="EMBL" id="QXGJ01000005">
    <property type="protein sequence ID" value="RSX50881.1"/>
    <property type="molecule type" value="Genomic_DNA"/>
</dbReference>
<dbReference type="Gene3D" id="1.10.10.10">
    <property type="entry name" value="Winged helix-like DNA-binding domain superfamily/Winged helix DNA-binding domain"/>
    <property type="match status" value="1"/>
</dbReference>
<dbReference type="CDD" id="cd00090">
    <property type="entry name" value="HTH_ARSR"/>
    <property type="match status" value="1"/>
</dbReference>
<evidence type="ECO:0000259" key="2">
    <source>
        <dbReference type="Pfam" id="PF04326"/>
    </source>
</evidence>